<comment type="caution">
    <text evidence="1">The sequence shown here is derived from an EMBL/GenBank/DDBJ whole genome shotgun (WGS) entry which is preliminary data.</text>
</comment>
<dbReference type="Proteomes" id="UP001642464">
    <property type="component" value="Unassembled WGS sequence"/>
</dbReference>
<evidence type="ECO:0000313" key="2">
    <source>
        <dbReference type="Proteomes" id="UP001642464"/>
    </source>
</evidence>
<evidence type="ECO:0000313" key="1">
    <source>
        <dbReference type="EMBL" id="CAK9051278.1"/>
    </source>
</evidence>
<proteinExistence type="predicted"/>
<sequence>MAILEPSMTSRLRRMSESHVFDINDWKTRMADLQGIMSAAKALFLLLETHHEAIVRVALELALEPEVMRIFAWENWYQESQRRESFRKKAGWWSPRLSEFEANELRKSLIWSVSFQKSLAQ</sequence>
<organism evidence="1 2">
    <name type="scientific">Durusdinium trenchii</name>
    <dbReference type="NCBI Taxonomy" id="1381693"/>
    <lineage>
        <taxon>Eukaryota</taxon>
        <taxon>Sar</taxon>
        <taxon>Alveolata</taxon>
        <taxon>Dinophyceae</taxon>
        <taxon>Suessiales</taxon>
        <taxon>Symbiodiniaceae</taxon>
        <taxon>Durusdinium</taxon>
    </lineage>
</organism>
<accession>A0ABP0MJC2</accession>
<name>A0ABP0MJC2_9DINO</name>
<keyword evidence="2" id="KW-1185">Reference proteome</keyword>
<gene>
    <name evidence="1" type="ORF">SCF082_LOCUS28155</name>
</gene>
<dbReference type="EMBL" id="CAXAMM010022124">
    <property type="protein sequence ID" value="CAK9051278.1"/>
    <property type="molecule type" value="Genomic_DNA"/>
</dbReference>
<protein>
    <submittedName>
        <fullName evidence="1">Uncharacterized protein</fullName>
    </submittedName>
</protein>
<reference evidence="1 2" key="1">
    <citation type="submission" date="2024-02" db="EMBL/GenBank/DDBJ databases">
        <authorList>
            <person name="Chen Y."/>
            <person name="Shah S."/>
            <person name="Dougan E. K."/>
            <person name="Thang M."/>
            <person name="Chan C."/>
        </authorList>
    </citation>
    <scope>NUCLEOTIDE SEQUENCE [LARGE SCALE GENOMIC DNA]</scope>
</reference>